<evidence type="ECO:0000256" key="2">
    <source>
        <dbReference type="ARBA" id="ARBA00022692"/>
    </source>
</evidence>
<dbReference type="Proteomes" id="UP000095544">
    <property type="component" value="Unassembled WGS sequence"/>
</dbReference>
<proteinExistence type="predicted"/>
<dbReference type="STRING" id="39482.ERS852491_03151"/>
<feature type="transmembrane region" description="Helical" evidence="5">
    <location>
        <begin position="688"/>
        <end position="705"/>
    </location>
</feature>
<evidence type="ECO:0000256" key="1">
    <source>
        <dbReference type="ARBA" id="ARBA00004141"/>
    </source>
</evidence>
<keyword evidence="3 5" id="KW-1133">Transmembrane helix</keyword>
<dbReference type="Pfam" id="PF12698">
    <property type="entry name" value="ABC2_membrane_3"/>
    <property type="match status" value="2"/>
</dbReference>
<dbReference type="PANTHER" id="PTHR43077:SF10">
    <property type="entry name" value="TRANSPORT PERMEASE PROTEIN"/>
    <property type="match status" value="1"/>
</dbReference>
<feature type="transmembrane region" description="Helical" evidence="5">
    <location>
        <begin position="570"/>
        <end position="592"/>
    </location>
</feature>
<dbReference type="OrthoDB" id="9811483at2"/>
<dbReference type="InterPro" id="IPR017501">
    <property type="entry name" value="Phage_infect_YhgE_C"/>
</dbReference>
<evidence type="ECO:0000256" key="5">
    <source>
        <dbReference type="SAM" id="Phobius"/>
    </source>
</evidence>
<keyword evidence="4 5" id="KW-0472">Membrane</keyword>
<dbReference type="InterPro" id="IPR051328">
    <property type="entry name" value="T7SS_ABC-Transporter"/>
</dbReference>
<feature type="domain" description="ABC-2 type transporter transmembrane" evidence="6">
    <location>
        <begin position="27"/>
        <end position="188"/>
    </location>
</feature>
<organism evidence="7 8">
    <name type="scientific">Faecalicatena contorta</name>
    <dbReference type="NCBI Taxonomy" id="39482"/>
    <lineage>
        <taxon>Bacteria</taxon>
        <taxon>Bacillati</taxon>
        <taxon>Bacillota</taxon>
        <taxon>Clostridia</taxon>
        <taxon>Lachnospirales</taxon>
        <taxon>Lachnospiraceae</taxon>
        <taxon>Faecalicatena</taxon>
    </lineage>
</organism>
<dbReference type="PANTHER" id="PTHR43077">
    <property type="entry name" value="TRANSPORT PERMEASE YVFS-RELATED"/>
    <property type="match status" value="1"/>
</dbReference>
<dbReference type="EMBL" id="CYZU01000031">
    <property type="protein sequence ID" value="CUO74128.1"/>
    <property type="molecule type" value="Genomic_DNA"/>
</dbReference>
<dbReference type="InterPro" id="IPR017500">
    <property type="entry name" value="Phage_infect_YhgE_N"/>
</dbReference>
<dbReference type="GO" id="GO:0016020">
    <property type="term" value="C:membrane"/>
    <property type="evidence" value="ECO:0007669"/>
    <property type="project" value="UniProtKB-SubCell"/>
</dbReference>
<evidence type="ECO:0000313" key="8">
    <source>
        <dbReference type="Proteomes" id="UP000095544"/>
    </source>
</evidence>
<dbReference type="InterPro" id="IPR013525">
    <property type="entry name" value="ABC2_TM"/>
</dbReference>
<evidence type="ECO:0000259" key="6">
    <source>
        <dbReference type="Pfam" id="PF12698"/>
    </source>
</evidence>
<evidence type="ECO:0000313" key="7">
    <source>
        <dbReference type="EMBL" id="CUO74128.1"/>
    </source>
</evidence>
<feature type="transmembrane region" description="Helical" evidence="5">
    <location>
        <begin position="598"/>
        <end position="618"/>
    </location>
</feature>
<sequence length="726" mass="78377">MKNIWGIFRRDVKRCYKNVIALIVVLGIVVVPALYAWFNIAASWDPYENTGNLKVAVASVDEGYEGDLVPVSLNLGENVLSALRENTQLDWTFTSSAKAVDGVKSGKYYAAIVIPEDFSRNMMSLFSGTVTNPEITYYSNAKENAIAPKVTDKGASAVQTQVKEVFIKTISDTAITAMQAVADTAEQEGAESIAATLIANLERTSADLSAAAGTIQAFSSMVVSTQQMLDTTSGFLKQSREHSDSSLSALKEKESSFSDMQGAISGAAEGMNQALADSAGFYQQMGETIHGGLDSLSSDAAATAGTLDLFSEKISNIIQSYTNLRDALQSLGEEHAVIAPAVGSVVGKLNESIAVQQSLYDKLSKAAETIRNKPEEALTSEEELDALLEQSAQSLSKVQSEYEEQVKRNLDGLYASLGDTRSSISGLLKQLDESADGIYTLSGSASSDLSQIKETLDTSGSLLEKAASRLTETVWKLNQAQSSGDFQTLEEIVGGDKESISAFLASPVELETTKLYPIENYGSSMAPFYSTLAIWVGGIVLVAMLKVTVSPKSLNGLKRVKNYQVYLGRYLIFLLAGLFQSGLICLGDLYYLQIQCEHPFLFLLAGWITSIVYVNIIYTLTVSFGDIGKAVCVVLLVMQVAGSGGTFPIEVAPAFFQKVYPLLPFTHSMTAMRECIGGAYGMTYWRELGILVIFLAASLMLGLVLRKPVIKLNTAFSEKLEETQLM</sequence>
<evidence type="ECO:0000256" key="4">
    <source>
        <dbReference type="ARBA" id="ARBA00023136"/>
    </source>
</evidence>
<gene>
    <name evidence="7" type="ORF">ERS852491_03151</name>
</gene>
<dbReference type="GO" id="GO:0140359">
    <property type="term" value="F:ABC-type transporter activity"/>
    <property type="evidence" value="ECO:0007669"/>
    <property type="project" value="InterPro"/>
</dbReference>
<feature type="transmembrane region" description="Helical" evidence="5">
    <location>
        <begin position="528"/>
        <end position="549"/>
    </location>
</feature>
<dbReference type="NCBIfam" id="TIGR03062">
    <property type="entry name" value="pip_yhgE_Cterm"/>
    <property type="match status" value="1"/>
</dbReference>
<feature type="transmembrane region" description="Helical" evidence="5">
    <location>
        <begin position="20"/>
        <end position="38"/>
    </location>
</feature>
<keyword evidence="2 5" id="KW-0812">Transmembrane</keyword>
<protein>
    <submittedName>
        <fullName evidence="7">YhgE/Pip C-terminal domain</fullName>
    </submittedName>
</protein>
<dbReference type="NCBIfam" id="TIGR03061">
    <property type="entry name" value="pip_yhgE_Nterm"/>
    <property type="match status" value="1"/>
</dbReference>
<accession>A0A174HLU5</accession>
<dbReference type="AlphaFoldDB" id="A0A174HLU5"/>
<dbReference type="Gene3D" id="3.40.1710.10">
    <property type="entry name" value="abc type-2 transporter like domain"/>
    <property type="match status" value="1"/>
</dbReference>
<name>A0A174HLU5_9FIRM</name>
<feature type="transmembrane region" description="Helical" evidence="5">
    <location>
        <begin position="630"/>
        <end position="656"/>
    </location>
</feature>
<feature type="domain" description="ABC-2 type transporter transmembrane" evidence="6">
    <location>
        <begin position="357"/>
        <end position="703"/>
    </location>
</feature>
<dbReference type="RefSeq" id="WP_055154118.1">
    <property type="nucleotide sequence ID" value="NZ_CYZU01000031.1"/>
</dbReference>
<reference evidence="7 8" key="1">
    <citation type="submission" date="2015-09" db="EMBL/GenBank/DDBJ databases">
        <authorList>
            <consortium name="Pathogen Informatics"/>
        </authorList>
    </citation>
    <scope>NUCLEOTIDE SEQUENCE [LARGE SCALE GENOMIC DNA]</scope>
    <source>
        <strain evidence="7 8">2789STDY5834876</strain>
    </source>
</reference>
<evidence type="ECO:0000256" key="3">
    <source>
        <dbReference type="ARBA" id="ARBA00022989"/>
    </source>
</evidence>
<comment type="subcellular location">
    <subcellularLocation>
        <location evidence="1">Membrane</location>
        <topology evidence="1">Multi-pass membrane protein</topology>
    </subcellularLocation>
</comment>